<accession>E3KDI6</accession>
<keyword evidence="3" id="KW-1185">Reference proteome</keyword>
<dbReference type="Proteomes" id="UP000008783">
    <property type="component" value="Unassembled WGS sequence"/>
</dbReference>
<dbReference type="KEGG" id="pgr:PGTG_08378"/>
<dbReference type="InParanoid" id="E3KDI6"/>
<reference key="1">
    <citation type="submission" date="2007-01" db="EMBL/GenBank/DDBJ databases">
        <title>The Genome Sequence of Puccinia graminis f. sp. tritici Strain CRL 75-36-700-3.</title>
        <authorList>
            <consortium name="The Broad Institute Genome Sequencing Platform"/>
            <person name="Birren B."/>
            <person name="Lander E."/>
            <person name="Galagan J."/>
            <person name="Nusbaum C."/>
            <person name="Devon K."/>
            <person name="Cuomo C."/>
            <person name="Jaffe D."/>
            <person name="Butler J."/>
            <person name="Alvarez P."/>
            <person name="Gnerre S."/>
            <person name="Grabherr M."/>
            <person name="Mauceli E."/>
            <person name="Brockman W."/>
            <person name="Young S."/>
            <person name="LaButti K."/>
            <person name="Sykes S."/>
            <person name="DeCaprio D."/>
            <person name="Crawford M."/>
            <person name="Koehrsen M."/>
            <person name="Engels R."/>
            <person name="Montgomery P."/>
            <person name="Pearson M."/>
            <person name="Howarth C."/>
            <person name="Larson L."/>
            <person name="White J."/>
            <person name="Zeng Q."/>
            <person name="Kodira C."/>
            <person name="Yandava C."/>
            <person name="Alvarado L."/>
            <person name="O'Leary S."/>
            <person name="Szabo L."/>
            <person name="Dean R."/>
            <person name="Schein J."/>
        </authorList>
    </citation>
    <scope>NUCLEOTIDE SEQUENCE</scope>
    <source>
        <strain>CRL 75-36-700-3</strain>
    </source>
</reference>
<dbReference type="VEuPathDB" id="FungiDB:PGTG_08378"/>
<evidence type="ECO:0000313" key="3">
    <source>
        <dbReference type="Proteomes" id="UP000008783"/>
    </source>
</evidence>
<dbReference type="PANTHER" id="PTHR31912:SF34">
    <property type="entry name" value="NOTOCHORD-RELATED PROTEIN"/>
    <property type="match status" value="1"/>
</dbReference>
<dbReference type="PANTHER" id="PTHR31912">
    <property type="entry name" value="IP13529P"/>
    <property type="match status" value="1"/>
</dbReference>
<reference evidence="3" key="2">
    <citation type="journal article" date="2011" name="Proc. Natl. Acad. Sci. U.S.A.">
        <title>Obligate biotrophy features unraveled by the genomic analysis of rust fungi.</title>
        <authorList>
            <person name="Duplessis S."/>
            <person name="Cuomo C.A."/>
            <person name="Lin Y.-C."/>
            <person name="Aerts A."/>
            <person name="Tisserant E."/>
            <person name="Veneault-Fourrey C."/>
            <person name="Joly D.L."/>
            <person name="Hacquard S."/>
            <person name="Amselem J."/>
            <person name="Cantarel B.L."/>
            <person name="Chiu R."/>
            <person name="Coutinho P.M."/>
            <person name="Feau N."/>
            <person name="Field M."/>
            <person name="Frey P."/>
            <person name="Gelhaye E."/>
            <person name="Goldberg J."/>
            <person name="Grabherr M.G."/>
            <person name="Kodira C.D."/>
            <person name="Kohler A."/>
            <person name="Kuees U."/>
            <person name="Lindquist E.A."/>
            <person name="Lucas S.M."/>
            <person name="Mago R."/>
            <person name="Mauceli E."/>
            <person name="Morin E."/>
            <person name="Murat C."/>
            <person name="Pangilinan J.L."/>
            <person name="Park R."/>
            <person name="Pearson M."/>
            <person name="Quesneville H."/>
            <person name="Rouhier N."/>
            <person name="Sakthikumar S."/>
            <person name="Salamov A.A."/>
            <person name="Schmutz J."/>
            <person name="Selles B."/>
            <person name="Shapiro H."/>
            <person name="Tanguay P."/>
            <person name="Tuskan G.A."/>
            <person name="Henrissat B."/>
            <person name="Van de Peer Y."/>
            <person name="Rouze P."/>
            <person name="Ellis J.G."/>
            <person name="Dodds P.N."/>
            <person name="Schein J.E."/>
            <person name="Zhong S."/>
            <person name="Hamelin R.C."/>
            <person name="Grigoriev I.V."/>
            <person name="Szabo L.J."/>
            <person name="Martin F."/>
        </authorList>
    </citation>
    <scope>NUCLEOTIDE SEQUENCE [LARGE SCALE GENOMIC DNA]</scope>
    <source>
        <strain evidence="3">CRL 75-36-700-3 / race SCCL</strain>
    </source>
</reference>
<dbReference type="AlphaFoldDB" id="E3KDI6"/>
<evidence type="ECO:0000256" key="1">
    <source>
        <dbReference type="SAM" id="MobiDB-lite"/>
    </source>
</evidence>
<dbReference type="EMBL" id="DS178282">
    <property type="protein sequence ID" value="EFP82422.1"/>
    <property type="molecule type" value="Genomic_DNA"/>
</dbReference>
<dbReference type="HOGENOM" id="CLU_129090_0_0_1"/>
<evidence type="ECO:0000313" key="2">
    <source>
        <dbReference type="EMBL" id="EFP82422.1"/>
    </source>
</evidence>
<gene>
    <name evidence="2" type="ORF">PGTG_08378</name>
</gene>
<proteinExistence type="predicted"/>
<dbReference type="RefSeq" id="XP_003326841.1">
    <property type="nucleotide sequence ID" value="XM_003326793.1"/>
</dbReference>
<feature type="region of interest" description="Disordered" evidence="1">
    <location>
        <begin position="107"/>
        <end position="132"/>
    </location>
</feature>
<protein>
    <submittedName>
        <fullName evidence="2">Uncharacterized protein</fullName>
    </submittedName>
</protein>
<sequence length="132" mass="14821">MRQIRKTMQTSLVNSNCIKSGLNCQHNCDRGGCTITPTEEVMIERRRSTVKRSEVIHNDDDNYVINSASLSAQVSHRKISGLNFAALQPLDWINALHDGVKNWCTSATKKESKKRKRATPNNSGQQVDPRLA</sequence>
<dbReference type="GeneID" id="10529801"/>
<dbReference type="OrthoDB" id="2507096at2759"/>
<name>E3KDI6_PUCGT</name>
<organism evidence="2 3">
    <name type="scientific">Puccinia graminis f. sp. tritici (strain CRL 75-36-700-3 / race SCCL)</name>
    <name type="common">Black stem rust fungus</name>
    <dbReference type="NCBI Taxonomy" id="418459"/>
    <lineage>
        <taxon>Eukaryota</taxon>
        <taxon>Fungi</taxon>
        <taxon>Dikarya</taxon>
        <taxon>Basidiomycota</taxon>
        <taxon>Pucciniomycotina</taxon>
        <taxon>Pucciniomycetes</taxon>
        <taxon>Pucciniales</taxon>
        <taxon>Pucciniaceae</taxon>
        <taxon>Puccinia</taxon>
    </lineage>
</organism>